<keyword evidence="1" id="KW-0472">Membrane</keyword>
<evidence type="ECO:0000256" key="1">
    <source>
        <dbReference type="SAM" id="Phobius"/>
    </source>
</evidence>
<dbReference type="EMBL" id="JAQQLF010000033">
    <property type="protein sequence ID" value="MDC7719120.1"/>
    <property type="molecule type" value="Genomic_DNA"/>
</dbReference>
<evidence type="ECO:0000313" key="2">
    <source>
        <dbReference type="EMBL" id="MDC7719120.1"/>
    </source>
</evidence>
<accession>A0ABT5J3I5</accession>
<feature type="transmembrane region" description="Helical" evidence="1">
    <location>
        <begin position="359"/>
        <end position="377"/>
    </location>
</feature>
<comment type="caution">
    <text evidence="2">The sequence shown here is derived from an EMBL/GenBank/DDBJ whole genome shotgun (WGS) entry which is preliminary data.</text>
</comment>
<organism evidence="2 3">
    <name type="scientific">Vogesella aquatica</name>
    <dbReference type="NCBI Taxonomy" id="2984206"/>
    <lineage>
        <taxon>Bacteria</taxon>
        <taxon>Pseudomonadati</taxon>
        <taxon>Pseudomonadota</taxon>
        <taxon>Betaproteobacteria</taxon>
        <taxon>Neisseriales</taxon>
        <taxon>Chromobacteriaceae</taxon>
        <taxon>Vogesella</taxon>
    </lineage>
</organism>
<gene>
    <name evidence="2" type="ORF">PQU95_18115</name>
</gene>
<protein>
    <submittedName>
        <fullName evidence="2">Uncharacterized protein</fullName>
    </submittedName>
</protein>
<feature type="transmembrane region" description="Helical" evidence="1">
    <location>
        <begin position="420"/>
        <end position="439"/>
    </location>
</feature>
<dbReference type="Proteomes" id="UP001219956">
    <property type="component" value="Unassembled WGS sequence"/>
</dbReference>
<feature type="transmembrane region" description="Helical" evidence="1">
    <location>
        <begin position="389"/>
        <end position="408"/>
    </location>
</feature>
<dbReference type="RefSeq" id="WP_272753304.1">
    <property type="nucleotide sequence ID" value="NZ_JAQQLF010000033.1"/>
</dbReference>
<feature type="transmembrane region" description="Helical" evidence="1">
    <location>
        <begin position="310"/>
        <end position="328"/>
    </location>
</feature>
<keyword evidence="3" id="KW-1185">Reference proteome</keyword>
<name>A0ABT5J3I5_9NEIS</name>
<keyword evidence="1" id="KW-1133">Transmembrane helix</keyword>
<keyword evidence="1" id="KW-0812">Transmembrane</keyword>
<evidence type="ECO:0000313" key="3">
    <source>
        <dbReference type="Proteomes" id="UP001219956"/>
    </source>
</evidence>
<reference evidence="2 3" key="1">
    <citation type="submission" date="2023-01" db="EMBL/GenBank/DDBJ databases">
        <title>Novel species of the genus Vogesella isolated from rivers.</title>
        <authorList>
            <person name="Lu H."/>
        </authorList>
    </citation>
    <scope>NUCLEOTIDE SEQUENCE [LARGE SCALE GENOMIC DNA]</scope>
    <source>
        <strain evidence="2 3">DC21W</strain>
    </source>
</reference>
<proteinExistence type="predicted"/>
<sequence>MGWDISYHPLGENDVSELYFAALDNPQAAQQLAAQAGLGEEDAAHLALRLDEARSLPPDAPFNSGHAFYVAIVSGFLRPHHYIRGGAFSFLADDPVMARYIGDWRTLVPPAYRQGEFDNVLTHNYCAGVYLPYASLQALRRDADSDPHVRAMLEQRFSDGRLAVFWQAVDAALVQGMGLMEASEVVEPNPLDLNASRSRSHLLNCQPDGVVLYVEAAMEQLADALASAPPQPAATRLSPLSPRALLVLFMRPTSFFASHGWLRLQPEALAVAWLCGISYAMARVDKYLGQAVAGKASALASWLAESWGRYWLLLLAVGALNGVILRWLGGWWFRRRLRWCGAGEVPVAETRLVYVYQDLVQSLPLLLLALCQTALYAGPAAAHQASTGWGVLMLLFTLWSCVVSYRAACSFAVNQRRARWWFLQLPLASYALLMAGAALA</sequence>